<evidence type="ECO:0000259" key="1">
    <source>
        <dbReference type="Pfam" id="PF12937"/>
    </source>
</evidence>
<dbReference type="SUPFAM" id="SSF81383">
    <property type="entry name" value="F-box domain"/>
    <property type="match status" value="1"/>
</dbReference>
<evidence type="ECO:0000313" key="2">
    <source>
        <dbReference type="EMBL" id="TEB23193.1"/>
    </source>
</evidence>
<dbReference type="Pfam" id="PF12937">
    <property type="entry name" value="F-box-like"/>
    <property type="match status" value="1"/>
</dbReference>
<dbReference type="Gene3D" id="1.20.1280.50">
    <property type="match status" value="1"/>
</dbReference>
<sequence>MATLRAEILALQSHRNTLRPINRLPPEIFSTIFQLVKDDITEAERVSWIKVTHVCRYWREIALDHASLWSNISFIHPELAKVMHIRSKISPL</sequence>
<dbReference type="InterPro" id="IPR036047">
    <property type="entry name" value="F-box-like_dom_sf"/>
</dbReference>
<gene>
    <name evidence="2" type="ORF">FA13DRAFT_1640179</name>
</gene>
<proteinExistence type="predicted"/>
<name>A0A4Y7SMT6_COPMI</name>
<feature type="domain" description="F-box" evidence="1">
    <location>
        <begin position="21"/>
        <end position="74"/>
    </location>
</feature>
<comment type="caution">
    <text evidence="2">The sequence shown here is derived from an EMBL/GenBank/DDBJ whole genome shotgun (WGS) entry which is preliminary data.</text>
</comment>
<protein>
    <recommendedName>
        <fullName evidence="1">F-box domain-containing protein</fullName>
    </recommendedName>
</protein>
<dbReference type="EMBL" id="QPFP01000080">
    <property type="protein sequence ID" value="TEB23193.1"/>
    <property type="molecule type" value="Genomic_DNA"/>
</dbReference>
<dbReference type="AlphaFoldDB" id="A0A4Y7SMT6"/>
<dbReference type="Proteomes" id="UP000298030">
    <property type="component" value="Unassembled WGS sequence"/>
</dbReference>
<dbReference type="STRING" id="71717.A0A4Y7SMT6"/>
<feature type="non-terminal residue" evidence="2">
    <location>
        <position position="92"/>
    </location>
</feature>
<dbReference type="OrthoDB" id="3224080at2759"/>
<accession>A0A4Y7SMT6</accession>
<reference evidence="2 3" key="1">
    <citation type="journal article" date="2019" name="Nat. Ecol. Evol.">
        <title>Megaphylogeny resolves global patterns of mushroom evolution.</title>
        <authorList>
            <person name="Varga T."/>
            <person name="Krizsan K."/>
            <person name="Foldi C."/>
            <person name="Dima B."/>
            <person name="Sanchez-Garcia M."/>
            <person name="Sanchez-Ramirez S."/>
            <person name="Szollosi G.J."/>
            <person name="Szarkandi J.G."/>
            <person name="Papp V."/>
            <person name="Albert L."/>
            <person name="Andreopoulos W."/>
            <person name="Angelini C."/>
            <person name="Antonin V."/>
            <person name="Barry K.W."/>
            <person name="Bougher N.L."/>
            <person name="Buchanan P."/>
            <person name="Buyck B."/>
            <person name="Bense V."/>
            <person name="Catcheside P."/>
            <person name="Chovatia M."/>
            <person name="Cooper J."/>
            <person name="Damon W."/>
            <person name="Desjardin D."/>
            <person name="Finy P."/>
            <person name="Geml J."/>
            <person name="Haridas S."/>
            <person name="Hughes K."/>
            <person name="Justo A."/>
            <person name="Karasinski D."/>
            <person name="Kautmanova I."/>
            <person name="Kiss B."/>
            <person name="Kocsube S."/>
            <person name="Kotiranta H."/>
            <person name="LaButti K.M."/>
            <person name="Lechner B.E."/>
            <person name="Liimatainen K."/>
            <person name="Lipzen A."/>
            <person name="Lukacs Z."/>
            <person name="Mihaltcheva S."/>
            <person name="Morgado L.N."/>
            <person name="Niskanen T."/>
            <person name="Noordeloos M.E."/>
            <person name="Ohm R.A."/>
            <person name="Ortiz-Santana B."/>
            <person name="Ovrebo C."/>
            <person name="Racz N."/>
            <person name="Riley R."/>
            <person name="Savchenko A."/>
            <person name="Shiryaev A."/>
            <person name="Soop K."/>
            <person name="Spirin V."/>
            <person name="Szebenyi C."/>
            <person name="Tomsovsky M."/>
            <person name="Tulloss R.E."/>
            <person name="Uehling J."/>
            <person name="Grigoriev I.V."/>
            <person name="Vagvolgyi C."/>
            <person name="Papp T."/>
            <person name="Martin F.M."/>
            <person name="Miettinen O."/>
            <person name="Hibbett D.S."/>
            <person name="Nagy L.G."/>
        </authorList>
    </citation>
    <scope>NUCLEOTIDE SEQUENCE [LARGE SCALE GENOMIC DNA]</scope>
    <source>
        <strain evidence="2 3">FP101781</strain>
    </source>
</reference>
<organism evidence="2 3">
    <name type="scientific">Coprinellus micaceus</name>
    <name type="common">Glistening ink-cap mushroom</name>
    <name type="synonym">Coprinus micaceus</name>
    <dbReference type="NCBI Taxonomy" id="71717"/>
    <lineage>
        <taxon>Eukaryota</taxon>
        <taxon>Fungi</taxon>
        <taxon>Dikarya</taxon>
        <taxon>Basidiomycota</taxon>
        <taxon>Agaricomycotina</taxon>
        <taxon>Agaricomycetes</taxon>
        <taxon>Agaricomycetidae</taxon>
        <taxon>Agaricales</taxon>
        <taxon>Agaricineae</taxon>
        <taxon>Psathyrellaceae</taxon>
        <taxon>Coprinellus</taxon>
    </lineage>
</organism>
<dbReference type="InterPro" id="IPR001810">
    <property type="entry name" value="F-box_dom"/>
</dbReference>
<keyword evidence="3" id="KW-1185">Reference proteome</keyword>
<evidence type="ECO:0000313" key="3">
    <source>
        <dbReference type="Proteomes" id="UP000298030"/>
    </source>
</evidence>